<proteinExistence type="predicted"/>
<feature type="non-terminal residue" evidence="1">
    <location>
        <position position="83"/>
    </location>
</feature>
<dbReference type="AlphaFoldDB" id="A0AAW0MVL4"/>
<name>A0AAW0MVL4_9GOBI</name>
<dbReference type="EMBL" id="JBBPFD010000037">
    <property type="protein sequence ID" value="KAK7880922.1"/>
    <property type="molecule type" value="Genomic_DNA"/>
</dbReference>
<keyword evidence="2" id="KW-1185">Reference proteome</keyword>
<evidence type="ECO:0000313" key="1">
    <source>
        <dbReference type="EMBL" id="KAK7880922.1"/>
    </source>
</evidence>
<protein>
    <submittedName>
        <fullName evidence="1">Uncharacterized protein</fullName>
    </submittedName>
</protein>
<sequence length="83" mass="9367">MAGLPNRAHPNTLHSLEWLLQIGYQCATLTLQINESSASQYHIDATSDVEFAQQLSTHHMNNSVPSYVFKPSDKSYDDSFVLR</sequence>
<dbReference type="Proteomes" id="UP001460270">
    <property type="component" value="Unassembled WGS sequence"/>
</dbReference>
<comment type="caution">
    <text evidence="1">The sequence shown here is derived from an EMBL/GenBank/DDBJ whole genome shotgun (WGS) entry which is preliminary data.</text>
</comment>
<reference evidence="2" key="1">
    <citation type="submission" date="2024-04" db="EMBL/GenBank/DDBJ databases">
        <title>Salinicola lusitanus LLJ914,a marine bacterium isolated from the Okinawa Trough.</title>
        <authorList>
            <person name="Li J."/>
        </authorList>
    </citation>
    <scope>NUCLEOTIDE SEQUENCE [LARGE SCALE GENOMIC DNA]</scope>
</reference>
<evidence type="ECO:0000313" key="2">
    <source>
        <dbReference type="Proteomes" id="UP001460270"/>
    </source>
</evidence>
<organism evidence="1 2">
    <name type="scientific">Mugilogobius chulae</name>
    <name type="common">yellowstripe goby</name>
    <dbReference type="NCBI Taxonomy" id="88201"/>
    <lineage>
        <taxon>Eukaryota</taxon>
        <taxon>Metazoa</taxon>
        <taxon>Chordata</taxon>
        <taxon>Craniata</taxon>
        <taxon>Vertebrata</taxon>
        <taxon>Euteleostomi</taxon>
        <taxon>Actinopterygii</taxon>
        <taxon>Neopterygii</taxon>
        <taxon>Teleostei</taxon>
        <taxon>Neoteleostei</taxon>
        <taxon>Acanthomorphata</taxon>
        <taxon>Gobiaria</taxon>
        <taxon>Gobiiformes</taxon>
        <taxon>Gobioidei</taxon>
        <taxon>Gobiidae</taxon>
        <taxon>Gobionellinae</taxon>
        <taxon>Mugilogobius</taxon>
    </lineage>
</organism>
<gene>
    <name evidence="1" type="ORF">WMY93_032455</name>
</gene>
<accession>A0AAW0MVL4</accession>